<keyword evidence="2" id="KW-0238">DNA-binding</keyword>
<dbReference type="Pfam" id="PF00196">
    <property type="entry name" value="GerE"/>
    <property type="match status" value="1"/>
</dbReference>
<evidence type="ECO:0000256" key="2">
    <source>
        <dbReference type="ARBA" id="ARBA00023125"/>
    </source>
</evidence>
<dbReference type="SUPFAM" id="SSF46894">
    <property type="entry name" value="C-terminal effector domain of the bipartite response regulators"/>
    <property type="match status" value="1"/>
</dbReference>
<dbReference type="PANTHER" id="PTHR44688:SF16">
    <property type="entry name" value="DNA-BINDING TRANSCRIPTIONAL ACTIVATOR DEVR_DOSR"/>
    <property type="match status" value="1"/>
</dbReference>
<feature type="domain" description="HTH luxR-type" evidence="5">
    <location>
        <begin position="100"/>
        <end position="165"/>
    </location>
</feature>
<comment type="caution">
    <text evidence="6">The sequence shown here is derived from an EMBL/GenBank/DDBJ whole genome shotgun (WGS) entry which is preliminary data.</text>
</comment>
<evidence type="ECO:0000256" key="3">
    <source>
        <dbReference type="ARBA" id="ARBA00023163"/>
    </source>
</evidence>
<organism evidence="6 7">
    <name type="scientific">Arenibacterium halophilum</name>
    <dbReference type="NCBI Taxonomy" id="2583821"/>
    <lineage>
        <taxon>Bacteria</taxon>
        <taxon>Pseudomonadati</taxon>
        <taxon>Pseudomonadota</taxon>
        <taxon>Alphaproteobacteria</taxon>
        <taxon>Rhodobacterales</taxon>
        <taxon>Paracoccaceae</taxon>
        <taxon>Arenibacterium</taxon>
    </lineage>
</organism>
<dbReference type="PANTHER" id="PTHR44688">
    <property type="entry name" value="DNA-BINDING TRANSCRIPTIONAL ACTIVATOR DEVR_DOSR"/>
    <property type="match status" value="1"/>
</dbReference>
<dbReference type="PROSITE" id="PS50043">
    <property type="entry name" value="HTH_LUXR_2"/>
    <property type="match status" value="1"/>
</dbReference>
<dbReference type="InterPro" id="IPR036388">
    <property type="entry name" value="WH-like_DNA-bd_sf"/>
</dbReference>
<keyword evidence="3" id="KW-0804">Transcription</keyword>
<sequence length="180" mass="19962">MQHIGSMQASTLKYVTAFLIGSVVFFVFDVASDIYERVIASNAPTVLDLTHLFFEVFSAGALILAIRILVRQLRWLQARNARQSESLRFLRGEMDSFVQGKFDEWTLTPAERDIAMYMLKGLSIAEIASARSTAEGTVKAQTSNIFRKTGVASRLELMSLFMDEFLDVGAGISSGHRQAG</sequence>
<gene>
    <name evidence="6" type="ORF">FGK64_14860</name>
</gene>
<name>A0ABY2X701_9RHOB</name>
<protein>
    <submittedName>
        <fullName evidence="6">Response regulator transcription factor</fullName>
    </submittedName>
</protein>
<evidence type="ECO:0000256" key="1">
    <source>
        <dbReference type="ARBA" id="ARBA00023015"/>
    </source>
</evidence>
<evidence type="ECO:0000256" key="4">
    <source>
        <dbReference type="SAM" id="Phobius"/>
    </source>
</evidence>
<dbReference type="CDD" id="cd06170">
    <property type="entry name" value="LuxR_C_like"/>
    <property type="match status" value="1"/>
</dbReference>
<dbReference type="SMART" id="SM00421">
    <property type="entry name" value="HTH_LUXR"/>
    <property type="match status" value="1"/>
</dbReference>
<reference evidence="6 7" key="1">
    <citation type="submission" date="2019-05" db="EMBL/GenBank/DDBJ databases">
        <title>Marivita sp. nov. isolated from sea sediment.</title>
        <authorList>
            <person name="Kim W."/>
        </authorList>
    </citation>
    <scope>NUCLEOTIDE SEQUENCE [LARGE SCALE GENOMIC DNA]</scope>
    <source>
        <strain evidence="6 7">CAU 1492</strain>
    </source>
</reference>
<keyword evidence="4" id="KW-0472">Membrane</keyword>
<evidence type="ECO:0000313" key="7">
    <source>
        <dbReference type="Proteomes" id="UP001191082"/>
    </source>
</evidence>
<feature type="transmembrane region" description="Helical" evidence="4">
    <location>
        <begin position="12"/>
        <end position="31"/>
    </location>
</feature>
<keyword evidence="1" id="KW-0805">Transcription regulation</keyword>
<feature type="transmembrane region" description="Helical" evidence="4">
    <location>
        <begin position="51"/>
        <end position="70"/>
    </location>
</feature>
<dbReference type="RefSeq" id="WP_138864620.1">
    <property type="nucleotide sequence ID" value="NZ_VCPC01000003.1"/>
</dbReference>
<accession>A0ABY2X701</accession>
<keyword evidence="7" id="KW-1185">Reference proteome</keyword>
<evidence type="ECO:0000313" key="6">
    <source>
        <dbReference type="EMBL" id="TMV11555.1"/>
    </source>
</evidence>
<dbReference type="PRINTS" id="PR00038">
    <property type="entry name" value="HTHLUXR"/>
</dbReference>
<dbReference type="Gene3D" id="1.10.10.10">
    <property type="entry name" value="Winged helix-like DNA-binding domain superfamily/Winged helix DNA-binding domain"/>
    <property type="match status" value="1"/>
</dbReference>
<dbReference type="InterPro" id="IPR000792">
    <property type="entry name" value="Tscrpt_reg_LuxR_C"/>
</dbReference>
<evidence type="ECO:0000259" key="5">
    <source>
        <dbReference type="PROSITE" id="PS50043"/>
    </source>
</evidence>
<dbReference type="Proteomes" id="UP001191082">
    <property type="component" value="Unassembled WGS sequence"/>
</dbReference>
<keyword evidence="4" id="KW-0812">Transmembrane</keyword>
<proteinExistence type="predicted"/>
<keyword evidence="4" id="KW-1133">Transmembrane helix</keyword>
<dbReference type="InterPro" id="IPR016032">
    <property type="entry name" value="Sig_transdc_resp-reg_C-effctor"/>
</dbReference>
<dbReference type="EMBL" id="VCPC01000003">
    <property type="protein sequence ID" value="TMV11555.1"/>
    <property type="molecule type" value="Genomic_DNA"/>
</dbReference>